<protein>
    <submittedName>
        <fullName evidence="1 2">Uncharacterized protein</fullName>
    </submittedName>
</protein>
<proteinExistence type="predicted"/>
<dbReference type="EMBL" id="ABJB010317694">
    <property type="status" value="NOT_ANNOTATED_CDS"/>
    <property type="molecule type" value="Genomic_DNA"/>
</dbReference>
<dbReference type="PaxDb" id="6945-B7PRP5"/>
<accession>B7PRP5</accession>
<name>B7PRP5_IXOSC</name>
<reference evidence="1 3" key="1">
    <citation type="submission" date="2008-03" db="EMBL/GenBank/DDBJ databases">
        <title>Annotation of Ixodes scapularis.</title>
        <authorList>
            <consortium name="Ixodes scapularis Genome Project Consortium"/>
            <person name="Caler E."/>
            <person name="Hannick L.I."/>
            <person name="Bidwell S."/>
            <person name="Joardar V."/>
            <person name="Thiagarajan M."/>
            <person name="Amedeo P."/>
            <person name="Galinsky K.J."/>
            <person name="Schobel S."/>
            <person name="Inman J."/>
            <person name="Hostetler J."/>
            <person name="Miller J."/>
            <person name="Hammond M."/>
            <person name="Megy K."/>
            <person name="Lawson D."/>
            <person name="Kodira C."/>
            <person name="Sutton G."/>
            <person name="Meyer J."/>
            <person name="Hill C.A."/>
            <person name="Birren B."/>
            <person name="Nene V."/>
            <person name="Collins F."/>
            <person name="Alarcon-Chaidez F."/>
            <person name="Wikel S."/>
            <person name="Strausberg R."/>
        </authorList>
    </citation>
    <scope>NUCLEOTIDE SEQUENCE [LARGE SCALE GENOMIC DNA]</scope>
    <source>
        <strain evidence="3">Wikel</strain>
        <strain evidence="1">Wikel colony</strain>
    </source>
</reference>
<gene>
    <name evidence="1" type="ORF">IscW_ISCW019812</name>
</gene>
<feature type="non-terminal residue" evidence="1">
    <location>
        <position position="1"/>
    </location>
</feature>
<feature type="non-terminal residue" evidence="1">
    <location>
        <position position="77"/>
    </location>
</feature>
<dbReference type="AlphaFoldDB" id="B7PRP5"/>
<dbReference type="Proteomes" id="UP000001555">
    <property type="component" value="Unassembled WGS sequence"/>
</dbReference>
<evidence type="ECO:0000313" key="3">
    <source>
        <dbReference type="Proteomes" id="UP000001555"/>
    </source>
</evidence>
<reference evidence="2" key="2">
    <citation type="submission" date="2020-05" db="UniProtKB">
        <authorList>
            <consortium name="EnsemblMetazoa"/>
        </authorList>
    </citation>
    <scope>IDENTIFICATION</scope>
    <source>
        <strain evidence="2">wikel</strain>
    </source>
</reference>
<dbReference type="InParanoid" id="B7PRP5"/>
<organism>
    <name type="scientific">Ixodes scapularis</name>
    <name type="common">Black-legged tick</name>
    <name type="synonym">Deer tick</name>
    <dbReference type="NCBI Taxonomy" id="6945"/>
    <lineage>
        <taxon>Eukaryota</taxon>
        <taxon>Metazoa</taxon>
        <taxon>Ecdysozoa</taxon>
        <taxon>Arthropoda</taxon>
        <taxon>Chelicerata</taxon>
        <taxon>Arachnida</taxon>
        <taxon>Acari</taxon>
        <taxon>Parasitiformes</taxon>
        <taxon>Ixodida</taxon>
        <taxon>Ixodoidea</taxon>
        <taxon>Ixodidae</taxon>
        <taxon>Ixodinae</taxon>
        <taxon>Ixodes</taxon>
    </lineage>
</organism>
<dbReference type="EnsemblMetazoa" id="ISCW019812-RA">
    <property type="protein sequence ID" value="ISCW019812-PA"/>
    <property type="gene ID" value="ISCW019812"/>
</dbReference>
<sequence length="77" mass="8911">ASFPFPPFKFPSRHAKSTRRALRRRRRRWRTYATPTLPFSFFHPSPPQRPENVLLARASVGDSAPPGEKALPLLRRC</sequence>
<dbReference type="VEuPathDB" id="VectorBase:ISCI019812"/>
<dbReference type="HOGENOM" id="CLU_2645057_0_0_1"/>
<evidence type="ECO:0000313" key="1">
    <source>
        <dbReference type="EMBL" id="EEC09267.1"/>
    </source>
</evidence>
<dbReference type="VEuPathDB" id="VectorBase:ISCW019812"/>
<dbReference type="EMBL" id="DS774114">
    <property type="protein sequence ID" value="EEC09267.1"/>
    <property type="molecule type" value="Genomic_DNA"/>
</dbReference>
<evidence type="ECO:0000313" key="2">
    <source>
        <dbReference type="EnsemblMetazoa" id="ISCW019812-PA"/>
    </source>
</evidence>
<keyword evidence="3" id="KW-1185">Reference proteome</keyword>